<sequence>TNFSENLLLNQETDLSDNISNQENECEELPENEGFSYKIRRSESENGIIRWLTYKYSKSGNYNAQTTVDLMKQYHTSSQRTGLIAPQFCKFIPEMLADIKKYVIIAQMDSSSIFSLLSYNYPKHTINKRDLYNAVYRFHRENNPSDSDAAQILQSLLQFKENDPR</sequence>
<evidence type="ECO:0000313" key="1">
    <source>
        <dbReference type="EMBL" id="CAG8556810.1"/>
    </source>
</evidence>
<dbReference type="Proteomes" id="UP000789920">
    <property type="component" value="Unassembled WGS sequence"/>
</dbReference>
<accession>A0ACA9M2Y1</accession>
<proteinExistence type="predicted"/>
<organism evidence="1 2">
    <name type="scientific">Racocetra persica</name>
    <dbReference type="NCBI Taxonomy" id="160502"/>
    <lineage>
        <taxon>Eukaryota</taxon>
        <taxon>Fungi</taxon>
        <taxon>Fungi incertae sedis</taxon>
        <taxon>Mucoromycota</taxon>
        <taxon>Glomeromycotina</taxon>
        <taxon>Glomeromycetes</taxon>
        <taxon>Diversisporales</taxon>
        <taxon>Gigasporaceae</taxon>
        <taxon>Racocetra</taxon>
    </lineage>
</organism>
<feature type="non-terminal residue" evidence="1">
    <location>
        <position position="1"/>
    </location>
</feature>
<protein>
    <submittedName>
        <fullName evidence="1">31727_t:CDS:1</fullName>
    </submittedName>
</protein>
<dbReference type="EMBL" id="CAJVQC010005658">
    <property type="protein sequence ID" value="CAG8556810.1"/>
    <property type="molecule type" value="Genomic_DNA"/>
</dbReference>
<reference evidence="1" key="1">
    <citation type="submission" date="2021-06" db="EMBL/GenBank/DDBJ databases">
        <authorList>
            <person name="Kallberg Y."/>
            <person name="Tangrot J."/>
            <person name="Rosling A."/>
        </authorList>
    </citation>
    <scope>NUCLEOTIDE SEQUENCE</scope>
    <source>
        <strain evidence="1">MA461A</strain>
    </source>
</reference>
<comment type="caution">
    <text evidence="1">The sequence shown here is derived from an EMBL/GenBank/DDBJ whole genome shotgun (WGS) entry which is preliminary data.</text>
</comment>
<name>A0ACA9M2Y1_9GLOM</name>
<keyword evidence="2" id="KW-1185">Reference proteome</keyword>
<gene>
    <name evidence="1" type="ORF">RPERSI_LOCUS4191</name>
</gene>
<evidence type="ECO:0000313" key="2">
    <source>
        <dbReference type="Proteomes" id="UP000789920"/>
    </source>
</evidence>